<protein>
    <submittedName>
        <fullName evidence="1">Uncharacterized protein</fullName>
    </submittedName>
</protein>
<keyword evidence="2" id="KW-1185">Reference proteome</keyword>
<accession>A0AAV2BVG7</accession>
<evidence type="ECO:0000313" key="1">
    <source>
        <dbReference type="EMBL" id="CAL1299730.1"/>
    </source>
</evidence>
<dbReference type="Proteomes" id="UP001497382">
    <property type="component" value="Unassembled WGS sequence"/>
</dbReference>
<evidence type="ECO:0000313" key="2">
    <source>
        <dbReference type="Proteomes" id="UP001497382"/>
    </source>
</evidence>
<reference evidence="1 2" key="1">
    <citation type="submission" date="2024-04" db="EMBL/GenBank/DDBJ databases">
        <authorList>
            <person name="Rising A."/>
            <person name="Reimegard J."/>
            <person name="Sonavane S."/>
            <person name="Akerstrom W."/>
            <person name="Nylinder S."/>
            <person name="Hedman E."/>
            <person name="Kallberg Y."/>
        </authorList>
    </citation>
    <scope>NUCLEOTIDE SEQUENCE [LARGE SCALE GENOMIC DNA]</scope>
</reference>
<proteinExistence type="predicted"/>
<dbReference type="AlphaFoldDB" id="A0AAV2BVG7"/>
<comment type="caution">
    <text evidence="1">The sequence shown here is derived from an EMBL/GenBank/DDBJ whole genome shotgun (WGS) entry which is preliminary data.</text>
</comment>
<name>A0AAV2BVG7_9ARAC</name>
<dbReference type="EMBL" id="CAXIEN010000515">
    <property type="protein sequence ID" value="CAL1299730.1"/>
    <property type="molecule type" value="Genomic_DNA"/>
</dbReference>
<organism evidence="1 2">
    <name type="scientific">Larinioides sclopetarius</name>
    <dbReference type="NCBI Taxonomy" id="280406"/>
    <lineage>
        <taxon>Eukaryota</taxon>
        <taxon>Metazoa</taxon>
        <taxon>Ecdysozoa</taxon>
        <taxon>Arthropoda</taxon>
        <taxon>Chelicerata</taxon>
        <taxon>Arachnida</taxon>
        <taxon>Araneae</taxon>
        <taxon>Araneomorphae</taxon>
        <taxon>Entelegynae</taxon>
        <taxon>Araneoidea</taxon>
        <taxon>Araneidae</taxon>
        <taxon>Larinioides</taxon>
    </lineage>
</organism>
<gene>
    <name evidence="1" type="ORF">LARSCL_LOCUS21534</name>
</gene>
<sequence>MLEFAWLLTRDTLEDARNLNNQSTASSRSVKQISEGVDLTSANGMASGYLDDKHIAVNKYLFLFSDSGNGPTISTFNLENTSEIIGTSFKGAFLVSPGLPTIWQE</sequence>